<dbReference type="Proteomes" id="UP000054078">
    <property type="component" value="Unassembled WGS sequence"/>
</dbReference>
<proteinExistence type="predicted"/>
<comment type="caution">
    <text evidence="1">The sequence shown here is derived from an EMBL/GenBank/DDBJ whole genome shotgun (WGS) entry which is preliminary data.</text>
</comment>
<reference evidence="1 2" key="1">
    <citation type="submission" date="2015-12" db="EMBL/GenBank/DDBJ databases">
        <title>Draft Genome Sequence of Olsenella scatoligenes SK9K4T; a Producer of 3-Methylindole- (skatole) and 4-Methylphenol- (p-cresol) Isolated from Pig Feces.</title>
        <authorList>
            <person name="Li X."/>
            <person name="Borg B."/>
            <person name="Canibe N."/>
        </authorList>
    </citation>
    <scope>NUCLEOTIDE SEQUENCE [LARGE SCALE GENOMIC DNA]</scope>
    <source>
        <strain evidence="1 2">SK9K4</strain>
    </source>
</reference>
<protein>
    <submittedName>
        <fullName evidence="1">Uncharacterized protein</fullName>
    </submittedName>
</protein>
<accession>A0A100YXB9</accession>
<evidence type="ECO:0000313" key="2">
    <source>
        <dbReference type="Proteomes" id="UP000054078"/>
    </source>
</evidence>
<sequence length="148" mass="15730">MGCLFEWRCRDCGAGESFFCGGGFSDFNPADAVEQSKCGDFGPALKALLGNGIPEGWSVLRENSYYECPFCGGVVLGTSLQIEDGSNGWLEYHAIPDKCPSCGESLQAGECMPPMSEGKLSARCEGFASTECPKCGSKNVSTSYGSWD</sequence>
<evidence type="ECO:0000313" key="1">
    <source>
        <dbReference type="EMBL" id="KUH59407.1"/>
    </source>
</evidence>
<dbReference type="AlphaFoldDB" id="A0A100YXB9"/>
<dbReference type="STRING" id="1299998.AUL39_03570"/>
<gene>
    <name evidence="1" type="ORF">AUL39_03570</name>
</gene>
<organism evidence="1 2">
    <name type="scientific">Tractidigestivibacter scatoligenes</name>
    <name type="common">Olsenella scatoligenes</name>
    <dbReference type="NCBI Taxonomy" id="1299998"/>
    <lineage>
        <taxon>Bacteria</taxon>
        <taxon>Bacillati</taxon>
        <taxon>Actinomycetota</taxon>
        <taxon>Coriobacteriia</taxon>
        <taxon>Coriobacteriales</taxon>
        <taxon>Atopobiaceae</taxon>
        <taxon>Tractidigestivibacter</taxon>
    </lineage>
</organism>
<name>A0A100YXB9_TRASO</name>
<dbReference type="EMBL" id="LOJF01000001">
    <property type="protein sequence ID" value="KUH59407.1"/>
    <property type="molecule type" value="Genomic_DNA"/>
</dbReference>
<keyword evidence="2" id="KW-1185">Reference proteome</keyword>